<evidence type="ECO:0000313" key="3">
    <source>
        <dbReference type="EMBL" id="GGU96422.1"/>
    </source>
</evidence>
<feature type="compositionally biased region" description="Pro residues" evidence="1">
    <location>
        <begin position="7"/>
        <end position="23"/>
    </location>
</feature>
<name>A0A8H9HX33_KITAU</name>
<keyword evidence="2" id="KW-1133">Transmembrane helix</keyword>
<protein>
    <submittedName>
        <fullName evidence="3">Uncharacterized protein</fullName>
    </submittedName>
</protein>
<organism evidence="3 4">
    <name type="scientific">Kitasatospora aureofaciens</name>
    <name type="common">Streptomyces aureofaciens</name>
    <dbReference type="NCBI Taxonomy" id="1894"/>
    <lineage>
        <taxon>Bacteria</taxon>
        <taxon>Bacillati</taxon>
        <taxon>Actinomycetota</taxon>
        <taxon>Actinomycetes</taxon>
        <taxon>Kitasatosporales</taxon>
        <taxon>Streptomycetaceae</taxon>
        <taxon>Kitasatospora</taxon>
    </lineage>
</organism>
<accession>A0A8H9HX33</accession>
<dbReference type="EMBL" id="BMUB01000018">
    <property type="protein sequence ID" value="GGU96422.1"/>
    <property type="molecule type" value="Genomic_DNA"/>
</dbReference>
<keyword evidence="2" id="KW-0812">Transmembrane</keyword>
<dbReference type="GeneID" id="97488761"/>
<dbReference type="AlphaFoldDB" id="A0A8H9HX33"/>
<evidence type="ECO:0000313" key="4">
    <source>
        <dbReference type="Proteomes" id="UP000610124"/>
    </source>
</evidence>
<keyword evidence="2" id="KW-0472">Membrane</keyword>
<evidence type="ECO:0000256" key="1">
    <source>
        <dbReference type="SAM" id="MobiDB-lite"/>
    </source>
</evidence>
<reference evidence="3" key="2">
    <citation type="submission" date="2020-09" db="EMBL/GenBank/DDBJ databases">
        <authorList>
            <person name="Sun Q."/>
            <person name="Ohkuma M."/>
        </authorList>
    </citation>
    <scope>NUCLEOTIDE SEQUENCE</scope>
    <source>
        <strain evidence="3">JCM 4434</strain>
    </source>
</reference>
<proteinExistence type="predicted"/>
<reference evidence="3" key="1">
    <citation type="journal article" date="2014" name="Int. J. Syst. Evol. Microbiol.">
        <title>Complete genome sequence of Corynebacterium casei LMG S-19264T (=DSM 44701T), isolated from a smear-ripened cheese.</title>
        <authorList>
            <consortium name="US DOE Joint Genome Institute (JGI-PGF)"/>
            <person name="Walter F."/>
            <person name="Albersmeier A."/>
            <person name="Kalinowski J."/>
            <person name="Ruckert C."/>
        </authorList>
    </citation>
    <scope>NUCLEOTIDE SEQUENCE</scope>
    <source>
        <strain evidence="3">JCM 4434</strain>
    </source>
</reference>
<feature type="region of interest" description="Disordered" evidence="1">
    <location>
        <begin position="1"/>
        <end position="46"/>
    </location>
</feature>
<feature type="transmembrane region" description="Helical" evidence="2">
    <location>
        <begin position="78"/>
        <end position="101"/>
    </location>
</feature>
<dbReference type="RefSeq" id="WP_030557945.1">
    <property type="nucleotide sequence ID" value="NZ_BMUB01000018.1"/>
</dbReference>
<feature type="compositionally biased region" description="Pro residues" evidence="1">
    <location>
        <begin position="31"/>
        <end position="42"/>
    </location>
</feature>
<gene>
    <name evidence="3" type="ORF">GCM10010502_58130</name>
</gene>
<dbReference type="KEGG" id="kau:B6264_17120"/>
<sequence>MSDQNPYGPPPQPGYPATPPPAAPGYGAVPPQAPPPGYPAPGAPGADGYPGYAEAAPGAYPGYGGYAPVPPRKSRRTLWIVLGTIAAVLVIVGGALGYFIWDTTSNAGTQKIVFPATFKDLKANDDPAVTGKIQDELTSKIGQGDGNWKPTGVAGVYQDSDSNPQLIAVGVYGKVLLPKQELDQMFSGFTGAGAKVTDRHSVDPGPKGGQMDCATSEDGESKLALCAWADNSSVVMVLKGSDDGSQPDVDKLAADTRDLRAVAEVAK</sequence>
<evidence type="ECO:0000256" key="2">
    <source>
        <dbReference type="SAM" id="Phobius"/>
    </source>
</evidence>
<dbReference type="Proteomes" id="UP000610124">
    <property type="component" value="Unassembled WGS sequence"/>
</dbReference>
<comment type="caution">
    <text evidence="3">The sequence shown here is derived from an EMBL/GenBank/DDBJ whole genome shotgun (WGS) entry which is preliminary data.</text>
</comment>